<gene>
    <name evidence="2" type="ORF">AMC81_CH01753</name>
    <name evidence="3" type="ORF">HER27_010915</name>
</gene>
<name>A0A192T8N9_9HYPH</name>
<dbReference type="InterPro" id="IPR013216">
    <property type="entry name" value="Methyltransf_11"/>
</dbReference>
<organism evidence="3 5">
    <name type="scientific">Rhizobium phaseoli</name>
    <dbReference type="NCBI Taxonomy" id="396"/>
    <lineage>
        <taxon>Bacteria</taxon>
        <taxon>Pseudomonadati</taxon>
        <taxon>Pseudomonadota</taxon>
        <taxon>Alphaproteobacteria</taxon>
        <taxon>Hyphomicrobiales</taxon>
        <taxon>Rhizobiaceae</taxon>
        <taxon>Rhizobium/Agrobacterium group</taxon>
        <taxon>Rhizobium</taxon>
    </lineage>
</organism>
<dbReference type="Gene3D" id="3.40.50.150">
    <property type="entry name" value="Vaccinia Virus protein VP39"/>
    <property type="match status" value="1"/>
</dbReference>
<evidence type="ECO:0000259" key="1">
    <source>
        <dbReference type="Pfam" id="PF08241"/>
    </source>
</evidence>
<evidence type="ECO:0000313" key="4">
    <source>
        <dbReference type="Proteomes" id="UP000078551"/>
    </source>
</evidence>
<dbReference type="CDD" id="cd02440">
    <property type="entry name" value="AdoMet_MTases"/>
    <property type="match status" value="1"/>
</dbReference>
<keyword evidence="4" id="KW-1185">Reference proteome</keyword>
<protein>
    <submittedName>
        <fullName evidence="3">Methyltransferase domain-containing protein</fullName>
    </submittedName>
    <submittedName>
        <fullName evidence="2">SAM-dependent methyltransferase protein</fullName>
    </submittedName>
</protein>
<keyword evidence="3" id="KW-0808">Transferase</keyword>
<keyword evidence="3" id="KW-0489">Methyltransferase</keyword>
<dbReference type="GO" id="GO:0008757">
    <property type="term" value="F:S-adenosylmethionine-dependent methyltransferase activity"/>
    <property type="evidence" value="ECO:0007669"/>
    <property type="project" value="InterPro"/>
</dbReference>
<dbReference type="PANTHER" id="PTHR43591">
    <property type="entry name" value="METHYLTRANSFERASE"/>
    <property type="match status" value="1"/>
</dbReference>
<dbReference type="EMBL" id="CP013568">
    <property type="protein sequence ID" value="ANL84538.1"/>
    <property type="molecule type" value="Genomic_DNA"/>
</dbReference>
<dbReference type="GeneID" id="45957132"/>
<proteinExistence type="predicted"/>
<dbReference type="Proteomes" id="UP000540266">
    <property type="component" value="Chromosome"/>
</dbReference>
<dbReference type="GO" id="GO:0032259">
    <property type="term" value="P:methylation"/>
    <property type="evidence" value="ECO:0007669"/>
    <property type="project" value="UniProtKB-KW"/>
</dbReference>
<accession>A0A192T8N9</accession>
<reference evidence="2 4" key="1">
    <citation type="submission" date="2015-11" db="EMBL/GenBank/DDBJ databases">
        <title>The limits of bacterial species coexistence and the symbiotic plasmid transference in sympatric Rhizobium populations.</title>
        <authorList>
            <person name="Perez-Carrascal O.M."/>
            <person name="VanInsberghe D."/>
            <person name="Juarez S."/>
            <person name="Polz M.F."/>
            <person name="Vinuesa P."/>
            <person name="Gonzalez V."/>
        </authorList>
    </citation>
    <scope>NUCLEOTIDE SEQUENCE [LARGE SCALE GENOMIC DNA]</scope>
    <source>
        <strain evidence="2 4">N771</strain>
    </source>
</reference>
<dbReference type="SUPFAM" id="SSF53335">
    <property type="entry name" value="S-adenosyl-L-methionine-dependent methyltransferases"/>
    <property type="match status" value="1"/>
</dbReference>
<dbReference type="PANTHER" id="PTHR43591:SF24">
    <property type="entry name" value="2-METHOXY-6-POLYPRENYL-1,4-BENZOQUINOL METHYLASE, MITOCHONDRIAL"/>
    <property type="match status" value="1"/>
</dbReference>
<sequence>MTISAEIEGGADAALATSPTRFGEGVADLYQALLVPLLFEPYASKFVIVAERLKPVSVLEVAAGTGALTRALRARLDPAAEIVATDLSQAMIDVGAPSLTLSRTHWMHADAQNLPFAHAMFDLVICQFGVMFFPDKPKAYGEAKRVLRSGGHFLFSTWDSLAANDFARCVNECLTRLFPSDPPDFLERLPYAYFDPHTIKAQVSSAGFEAVSCDRVTLASVAATAHHVAAAFCKGSPLRGEIESRAPERMSEIVDEVAEQVASRYGGNPNGGMSAFIVAGRVP</sequence>
<evidence type="ECO:0000313" key="5">
    <source>
        <dbReference type="Proteomes" id="UP000540266"/>
    </source>
</evidence>
<evidence type="ECO:0000313" key="2">
    <source>
        <dbReference type="EMBL" id="ANL84538.1"/>
    </source>
</evidence>
<dbReference type="Proteomes" id="UP000078551">
    <property type="component" value="Chromosome"/>
</dbReference>
<dbReference type="AlphaFoldDB" id="A0A192T8N9"/>
<dbReference type="RefSeq" id="WP_012483521.1">
    <property type="nucleotide sequence ID" value="NZ_CP013522.1"/>
</dbReference>
<dbReference type="STRING" id="396.AMC85_CH01818"/>
<reference evidence="3 5" key="2">
    <citation type="submission" date="2020-11" db="EMBL/GenBank/DDBJ databases">
        <title>Indigenous Rhizobia Nodulating Common beans in Western Kenya.</title>
        <authorList>
            <person name="Wekesa C.S."/>
            <person name="Oelmueller R."/>
            <person name="Furch A.C."/>
        </authorList>
    </citation>
    <scope>NUCLEOTIDE SEQUENCE [LARGE SCALE GENOMIC DNA]</scope>
    <source>
        <strain evidence="5">BS3</strain>
        <strain evidence="3">S3</strain>
    </source>
</reference>
<feature type="domain" description="Methyltransferase type 11" evidence="1">
    <location>
        <begin position="59"/>
        <end position="155"/>
    </location>
</feature>
<dbReference type="InterPro" id="IPR029063">
    <property type="entry name" value="SAM-dependent_MTases_sf"/>
</dbReference>
<dbReference type="EMBL" id="CP064931">
    <property type="protein sequence ID" value="QPK07024.1"/>
    <property type="molecule type" value="Genomic_DNA"/>
</dbReference>
<evidence type="ECO:0000313" key="3">
    <source>
        <dbReference type="EMBL" id="QPK07024.1"/>
    </source>
</evidence>
<dbReference type="Pfam" id="PF08241">
    <property type="entry name" value="Methyltransf_11"/>
    <property type="match status" value="1"/>
</dbReference>